<dbReference type="GO" id="GO:0070588">
    <property type="term" value="P:calcium ion transmembrane transport"/>
    <property type="evidence" value="ECO:0007669"/>
    <property type="project" value="TreeGrafter"/>
</dbReference>
<keyword evidence="3" id="KW-0813">Transport</keyword>
<evidence type="ECO:0000259" key="10">
    <source>
        <dbReference type="Pfam" id="PF20478"/>
    </source>
</evidence>
<evidence type="ECO:0000313" key="12">
    <source>
        <dbReference type="Proteomes" id="UP000324632"/>
    </source>
</evidence>
<reference evidence="11 12" key="1">
    <citation type="journal article" date="2019" name="Mol. Ecol. Resour.">
        <title>Chromosome-level genome assembly of Triplophysa tibetana, a fish adapted to the harsh high-altitude environment of the Tibetan Plateau.</title>
        <authorList>
            <person name="Yang X."/>
            <person name="Liu H."/>
            <person name="Ma Z."/>
            <person name="Zou Y."/>
            <person name="Zou M."/>
            <person name="Mao Y."/>
            <person name="Li X."/>
            <person name="Wang H."/>
            <person name="Chen T."/>
            <person name="Wang W."/>
            <person name="Yang R."/>
        </authorList>
    </citation>
    <scope>NUCLEOTIDE SEQUENCE [LARGE SCALE GENOMIC DNA]</scope>
    <source>
        <strain evidence="11">TTIB1903HZAU</strain>
        <tissue evidence="11">Muscle</tissue>
    </source>
</reference>
<dbReference type="GO" id="GO:0098794">
    <property type="term" value="C:postsynapse"/>
    <property type="evidence" value="ECO:0007669"/>
    <property type="project" value="GOC"/>
</dbReference>
<keyword evidence="5" id="KW-1133">Transmembrane helix</keyword>
<gene>
    <name evidence="11" type="ORF">E1301_Tti009982</name>
</gene>
<comment type="caution">
    <text evidence="11">The sequence shown here is derived from an EMBL/GenBank/DDBJ whole genome shotgun (WGS) entry which is preliminary data.</text>
</comment>
<accession>A0A5A9NZS9</accession>
<keyword evidence="7" id="KW-0472">Membrane</keyword>
<feature type="domain" description="P2X purinoreceptor 7 intracellular" evidence="10">
    <location>
        <begin position="88"/>
        <end position="279"/>
    </location>
</feature>
<keyword evidence="8" id="KW-1071">Ligand-gated ion channel</keyword>
<dbReference type="AlphaFoldDB" id="A0A5A9NZS9"/>
<dbReference type="PANTHER" id="PTHR10125">
    <property type="entry name" value="P2X PURINOCEPTOR"/>
    <property type="match status" value="1"/>
</dbReference>
<evidence type="ECO:0000256" key="3">
    <source>
        <dbReference type="ARBA" id="ARBA00022448"/>
    </source>
</evidence>
<organism evidence="11 12">
    <name type="scientific">Triplophysa tibetana</name>
    <dbReference type="NCBI Taxonomy" id="1572043"/>
    <lineage>
        <taxon>Eukaryota</taxon>
        <taxon>Metazoa</taxon>
        <taxon>Chordata</taxon>
        <taxon>Craniata</taxon>
        <taxon>Vertebrata</taxon>
        <taxon>Euteleostomi</taxon>
        <taxon>Actinopterygii</taxon>
        <taxon>Neopterygii</taxon>
        <taxon>Teleostei</taxon>
        <taxon>Ostariophysi</taxon>
        <taxon>Cypriniformes</taxon>
        <taxon>Nemacheilidae</taxon>
        <taxon>Triplophysa</taxon>
    </lineage>
</organism>
<evidence type="ECO:0000256" key="8">
    <source>
        <dbReference type="ARBA" id="ARBA00023286"/>
    </source>
</evidence>
<evidence type="ECO:0000256" key="9">
    <source>
        <dbReference type="ARBA" id="ARBA00023303"/>
    </source>
</evidence>
<evidence type="ECO:0000256" key="6">
    <source>
        <dbReference type="ARBA" id="ARBA00023065"/>
    </source>
</evidence>
<keyword evidence="4" id="KW-0812">Transmembrane</keyword>
<proteinExistence type="inferred from homology"/>
<dbReference type="Pfam" id="PF20478">
    <property type="entry name" value="P2RX7_C"/>
    <property type="match status" value="1"/>
</dbReference>
<evidence type="ECO:0000256" key="4">
    <source>
        <dbReference type="ARBA" id="ARBA00022692"/>
    </source>
</evidence>
<dbReference type="PANTHER" id="PTHR10125:SF13">
    <property type="entry name" value="P2X PURINOCEPTOR 7"/>
    <property type="match status" value="1"/>
</dbReference>
<evidence type="ECO:0000256" key="5">
    <source>
        <dbReference type="ARBA" id="ARBA00022989"/>
    </source>
</evidence>
<keyword evidence="6" id="KW-0406">Ion transport</keyword>
<keyword evidence="12" id="KW-1185">Reference proteome</keyword>
<evidence type="ECO:0000256" key="7">
    <source>
        <dbReference type="ARBA" id="ARBA00023136"/>
    </source>
</evidence>
<dbReference type="GO" id="GO:0005886">
    <property type="term" value="C:plasma membrane"/>
    <property type="evidence" value="ECO:0007669"/>
    <property type="project" value="TreeGrafter"/>
</dbReference>
<dbReference type="InterPro" id="IPR027309">
    <property type="entry name" value="P2X_extracellular_dom_sf"/>
</dbReference>
<protein>
    <submittedName>
        <fullName evidence="11">P2X purinoceptor 4</fullName>
    </submittedName>
</protein>
<dbReference type="EMBL" id="SOYY01000012">
    <property type="protein sequence ID" value="KAA0713917.1"/>
    <property type="molecule type" value="Genomic_DNA"/>
</dbReference>
<evidence type="ECO:0000256" key="2">
    <source>
        <dbReference type="ARBA" id="ARBA00009848"/>
    </source>
</evidence>
<comment type="similarity">
    <text evidence="2">Belongs to the P2X receptor family.</text>
</comment>
<keyword evidence="9" id="KW-0407">Ion channel</keyword>
<evidence type="ECO:0000313" key="11">
    <source>
        <dbReference type="EMBL" id="KAA0713917.1"/>
    </source>
</evidence>
<sequence>MWWTTVGHLRPALLASAENFTVMIKNNIRFPAFNYIRRNILPELKDTDLKGCIYNRYTNPYCPIFRLGDIVSEAKENFGDMAVECFLCVSFVDEDKLRVVKKSRKKTLQQTKPLSLHQRKNDLASMRTLISVMQCGPSRSLPVQNGQSSGLSRNTDTPLLEKPQTGNQAWCQCGCCPPAATLHEQLCCRLGKGRCITSSPILSTLILSRSVLETALFYVDPLAELHEGAQLRHGAYAQFIRWRFGDSTPRDAVPVIPSCCMGRIRAEYPRPDGKYSGLRLHQAMHSQAEFNAQ</sequence>
<dbReference type="InterPro" id="IPR059116">
    <property type="entry name" value="P2X_receptor"/>
</dbReference>
<dbReference type="Pfam" id="PF00864">
    <property type="entry name" value="P2X_receptor"/>
    <property type="match status" value="1"/>
</dbReference>
<name>A0A5A9NZS9_9TELE</name>
<dbReference type="Gene3D" id="2.60.490.10">
    <property type="entry name" value="atp-gated p2x4 ion channel domain"/>
    <property type="match status" value="1"/>
</dbReference>
<dbReference type="InterPro" id="IPR046815">
    <property type="entry name" value="P2RX7_C"/>
</dbReference>
<comment type="subcellular location">
    <subcellularLocation>
        <location evidence="1">Endomembrane system</location>
    </subcellularLocation>
</comment>
<dbReference type="GO" id="GO:0004931">
    <property type="term" value="F:extracellularly ATP-gated monoatomic cation channel activity"/>
    <property type="evidence" value="ECO:0007669"/>
    <property type="project" value="TreeGrafter"/>
</dbReference>
<evidence type="ECO:0000256" key="1">
    <source>
        <dbReference type="ARBA" id="ARBA00004308"/>
    </source>
</evidence>
<dbReference type="GO" id="GO:0012505">
    <property type="term" value="C:endomembrane system"/>
    <property type="evidence" value="ECO:0007669"/>
    <property type="project" value="UniProtKB-SubCell"/>
</dbReference>
<dbReference type="Proteomes" id="UP000324632">
    <property type="component" value="Chromosome 12"/>
</dbReference>